<keyword evidence="4" id="KW-1185">Reference proteome</keyword>
<dbReference type="PANTHER" id="PTHR44200:SF1">
    <property type="entry name" value="DNAJ HOMOLOG SUBFAMILY C MEMBER 7"/>
    <property type="match status" value="1"/>
</dbReference>
<dbReference type="InterPro" id="IPR052758">
    <property type="entry name" value="SRC_co-chaperone"/>
</dbReference>
<dbReference type="SUPFAM" id="SSF46565">
    <property type="entry name" value="Chaperone J-domain"/>
    <property type="match status" value="1"/>
</dbReference>
<evidence type="ECO:0000313" key="4">
    <source>
        <dbReference type="Proteomes" id="UP001515480"/>
    </source>
</evidence>
<dbReference type="InterPro" id="IPR011990">
    <property type="entry name" value="TPR-like_helical_dom_sf"/>
</dbReference>
<dbReference type="InterPro" id="IPR019734">
    <property type="entry name" value="TPR_rpt"/>
</dbReference>
<feature type="domain" description="J" evidence="2">
    <location>
        <begin position="602"/>
        <end position="669"/>
    </location>
</feature>
<reference evidence="3 4" key="1">
    <citation type="journal article" date="2024" name="Science">
        <title>Giant polyketide synthase enzymes in the biosynthesis of giant marine polyether toxins.</title>
        <authorList>
            <person name="Fallon T.R."/>
            <person name="Shende V.V."/>
            <person name="Wierzbicki I.H."/>
            <person name="Pendleton A.L."/>
            <person name="Watervoot N.F."/>
            <person name="Auber R.P."/>
            <person name="Gonzalez D.J."/>
            <person name="Wisecaver J.H."/>
            <person name="Moore B.S."/>
        </authorList>
    </citation>
    <scope>NUCLEOTIDE SEQUENCE [LARGE SCALE GENOMIC DNA]</scope>
    <source>
        <strain evidence="3 4">12B1</strain>
    </source>
</reference>
<dbReference type="CDD" id="cd06257">
    <property type="entry name" value="DnaJ"/>
    <property type="match status" value="1"/>
</dbReference>
<evidence type="ECO:0000256" key="1">
    <source>
        <dbReference type="SAM" id="MobiDB-lite"/>
    </source>
</evidence>
<sequence>MSPSLTRPSSRPPAVSRAAVRHAFAARGLAEYSEVVEAHLPLLLPAAGSLDNRALLDTLKRAGIAKMGVRQKAAALLAELSAPAAEAAECASDFWSAITEGAAAATSVECPSAGRAAAPAAEPTLAEADGVSAARTEEAERFLREQQLWEREKARQRAMAQQAAEEECGRAEDARMMAESAAALDATTRANALVLPGISSEVVSFEDRPVEERAAILRMCGNQSYAKGDLKGAESFYHKVLLLLPRQPEALNNLAACALASTPARPSEAVRHLEQLLEIEPRNAKARLRLGKSLVLLGRLDEAAAEFEAALTAASPPLPPRAAAPPPPPPPNPTCAAAAAELASVRSLQQRIRRARSLAAAGRPAEALAVGREAAAICSHCPLGAALVGAALEGSGELRAAEAEVEAARARWPDDAELALCLARVVGRQGRVEEAEAALQALAAGEAAARAAAALAGLRAAVGAKARGNAAYAAAAYDEAVAAYGEALAADGEGMLTPLLLGNRAQAYLQAGRHEEALQDAEFALKLHAASEKLRLRRAAAKAALGWAEEARREYEAIAAAHPEEWRAAEALRRLDARAEARRAAAAGPEEDTRGREAEEFDPYAILGVPHDANFAQVKAAYRKAVLAWHPDKYAGEEKAHAATRFHQIKMANNILSDAHKRGQLDAGISTAEDLAYDEKQDQWNKDYEYYSQSCPNGYKRESDVGQRRWNPTGKVSATFELNPCRIDPHVLQRDNAAAKAAQKVIPLKGPSAKTLEQQGARPLLSEGSPQ</sequence>
<feature type="region of interest" description="Disordered" evidence="1">
    <location>
        <begin position="749"/>
        <end position="771"/>
    </location>
</feature>
<dbReference type="SMART" id="SM00271">
    <property type="entry name" value="DnaJ"/>
    <property type="match status" value="1"/>
</dbReference>
<proteinExistence type="predicted"/>
<dbReference type="Pfam" id="PF13432">
    <property type="entry name" value="TPR_16"/>
    <property type="match status" value="2"/>
</dbReference>
<evidence type="ECO:0000259" key="2">
    <source>
        <dbReference type="PROSITE" id="PS50076"/>
    </source>
</evidence>
<comment type="caution">
    <text evidence="3">The sequence shown here is derived from an EMBL/GenBank/DDBJ whole genome shotgun (WGS) entry which is preliminary data.</text>
</comment>
<protein>
    <recommendedName>
        <fullName evidence="2">J domain-containing protein</fullName>
    </recommendedName>
</protein>
<dbReference type="AlphaFoldDB" id="A0AB34J9M8"/>
<name>A0AB34J9M8_PRYPA</name>
<dbReference type="PANTHER" id="PTHR44200">
    <property type="entry name" value="DNAJ HOMOLOG SUBFAMILY C MEMBER 7"/>
    <property type="match status" value="1"/>
</dbReference>
<dbReference type="SUPFAM" id="SSF48452">
    <property type="entry name" value="TPR-like"/>
    <property type="match status" value="3"/>
</dbReference>
<accession>A0AB34J9M8</accession>
<dbReference type="Gene3D" id="1.25.40.10">
    <property type="entry name" value="Tetratricopeptide repeat domain"/>
    <property type="match status" value="3"/>
</dbReference>
<dbReference type="InterPro" id="IPR036869">
    <property type="entry name" value="J_dom_sf"/>
</dbReference>
<evidence type="ECO:0000313" key="3">
    <source>
        <dbReference type="EMBL" id="KAL1515480.1"/>
    </source>
</evidence>
<dbReference type="Gene3D" id="1.10.287.110">
    <property type="entry name" value="DnaJ domain"/>
    <property type="match status" value="1"/>
</dbReference>
<dbReference type="Proteomes" id="UP001515480">
    <property type="component" value="Unassembled WGS sequence"/>
</dbReference>
<dbReference type="PRINTS" id="PR00625">
    <property type="entry name" value="JDOMAIN"/>
</dbReference>
<dbReference type="InterPro" id="IPR001623">
    <property type="entry name" value="DnaJ_domain"/>
</dbReference>
<dbReference type="PROSITE" id="PS50076">
    <property type="entry name" value="DNAJ_2"/>
    <property type="match status" value="1"/>
</dbReference>
<gene>
    <name evidence="3" type="ORF">AB1Y20_002104</name>
</gene>
<dbReference type="EMBL" id="JBGBPQ010000011">
    <property type="protein sequence ID" value="KAL1515480.1"/>
    <property type="molecule type" value="Genomic_DNA"/>
</dbReference>
<dbReference type="SMART" id="SM00028">
    <property type="entry name" value="TPR"/>
    <property type="match status" value="6"/>
</dbReference>
<dbReference type="Pfam" id="PF00226">
    <property type="entry name" value="DnaJ"/>
    <property type="match status" value="1"/>
</dbReference>
<organism evidence="3 4">
    <name type="scientific">Prymnesium parvum</name>
    <name type="common">Toxic golden alga</name>
    <dbReference type="NCBI Taxonomy" id="97485"/>
    <lineage>
        <taxon>Eukaryota</taxon>
        <taxon>Haptista</taxon>
        <taxon>Haptophyta</taxon>
        <taxon>Prymnesiophyceae</taxon>
        <taxon>Prymnesiales</taxon>
        <taxon>Prymnesiaceae</taxon>
        <taxon>Prymnesium</taxon>
    </lineage>
</organism>